<sequence>MIDHDKKNLEDAFYSVRDQLVRLTSARLDRRLKGRVDSSDIVQDTYMVAFRRYSEYVANPQVPLVEWLRFLTLQTITEAHRFHLGRLKRTIQKEAANPSGKLSVVCVVDMLAGSLTSPPSAAIRSEMQKAVGELIDSMSATDQEIIRLRHEVMLSNDECANKLGLSSSAASKRYIRAIKRLRCVASEYL</sequence>
<dbReference type="PANTHER" id="PTHR43133">
    <property type="entry name" value="RNA POLYMERASE ECF-TYPE SIGMA FACTO"/>
    <property type="match status" value="1"/>
</dbReference>
<evidence type="ECO:0000259" key="5">
    <source>
        <dbReference type="Pfam" id="PF04545"/>
    </source>
</evidence>
<reference evidence="6 7" key="1">
    <citation type="submission" date="2019-02" db="EMBL/GenBank/DDBJ databases">
        <title>Deep-cultivation of Planctomycetes and their phenomic and genomic characterization uncovers novel biology.</title>
        <authorList>
            <person name="Wiegand S."/>
            <person name="Jogler M."/>
            <person name="Boedeker C."/>
            <person name="Pinto D."/>
            <person name="Vollmers J."/>
            <person name="Rivas-Marin E."/>
            <person name="Kohn T."/>
            <person name="Peeters S.H."/>
            <person name="Heuer A."/>
            <person name="Rast P."/>
            <person name="Oberbeckmann S."/>
            <person name="Bunk B."/>
            <person name="Jeske O."/>
            <person name="Meyerdierks A."/>
            <person name="Storesund J.E."/>
            <person name="Kallscheuer N."/>
            <person name="Luecker S."/>
            <person name="Lage O.M."/>
            <person name="Pohl T."/>
            <person name="Merkel B.J."/>
            <person name="Hornburger P."/>
            <person name="Mueller R.-W."/>
            <person name="Bruemmer F."/>
            <person name="Labrenz M."/>
            <person name="Spormann A.M."/>
            <person name="Op Den Camp H."/>
            <person name="Overmann J."/>
            <person name="Amann R."/>
            <person name="Jetten M.S.M."/>
            <person name="Mascher T."/>
            <person name="Medema M.H."/>
            <person name="Devos D.P."/>
            <person name="Kaster A.-K."/>
            <person name="Ovreas L."/>
            <person name="Rohde M."/>
            <person name="Galperin M.Y."/>
            <person name="Jogler C."/>
        </authorList>
    </citation>
    <scope>NUCLEOTIDE SEQUENCE [LARGE SCALE GENOMIC DNA]</scope>
    <source>
        <strain evidence="6 7">Pla100</strain>
    </source>
</reference>
<dbReference type="AlphaFoldDB" id="A0A5C6AAA1"/>
<dbReference type="GO" id="GO:0003677">
    <property type="term" value="F:DNA binding"/>
    <property type="evidence" value="ECO:0007669"/>
    <property type="project" value="UniProtKB-KW"/>
</dbReference>
<dbReference type="EMBL" id="SJPM01000005">
    <property type="protein sequence ID" value="TWT96489.1"/>
    <property type="molecule type" value="Genomic_DNA"/>
</dbReference>
<keyword evidence="3" id="KW-0238">DNA-binding</keyword>
<keyword evidence="4" id="KW-0804">Transcription</keyword>
<dbReference type="NCBIfam" id="TIGR02937">
    <property type="entry name" value="sigma70-ECF"/>
    <property type="match status" value="1"/>
</dbReference>
<feature type="domain" description="RNA polymerase sigma-70 region 4" evidence="5">
    <location>
        <begin position="135"/>
        <end position="182"/>
    </location>
</feature>
<dbReference type="InterPro" id="IPR039425">
    <property type="entry name" value="RNA_pol_sigma-70-like"/>
</dbReference>
<keyword evidence="2" id="KW-0731">Sigma factor</keyword>
<dbReference type="PANTHER" id="PTHR43133:SF8">
    <property type="entry name" value="RNA POLYMERASE SIGMA FACTOR HI_1459-RELATED"/>
    <property type="match status" value="1"/>
</dbReference>
<dbReference type="RefSeq" id="WP_146578394.1">
    <property type="nucleotide sequence ID" value="NZ_SJPM01000005.1"/>
</dbReference>
<dbReference type="InterPro" id="IPR007630">
    <property type="entry name" value="RNA_pol_sigma70_r4"/>
</dbReference>
<keyword evidence="7" id="KW-1185">Reference proteome</keyword>
<organism evidence="6 7">
    <name type="scientific">Neorhodopirellula pilleata</name>
    <dbReference type="NCBI Taxonomy" id="2714738"/>
    <lineage>
        <taxon>Bacteria</taxon>
        <taxon>Pseudomonadati</taxon>
        <taxon>Planctomycetota</taxon>
        <taxon>Planctomycetia</taxon>
        <taxon>Pirellulales</taxon>
        <taxon>Pirellulaceae</taxon>
        <taxon>Neorhodopirellula</taxon>
    </lineage>
</organism>
<evidence type="ECO:0000256" key="3">
    <source>
        <dbReference type="ARBA" id="ARBA00023125"/>
    </source>
</evidence>
<name>A0A5C6AAA1_9BACT</name>
<dbReference type="InterPro" id="IPR014284">
    <property type="entry name" value="RNA_pol_sigma-70_dom"/>
</dbReference>
<evidence type="ECO:0000256" key="1">
    <source>
        <dbReference type="ARBA" id="ARBA00023015"/>
    </source>
</evidence>
<evidence type="ECO:0000256" key="2">
    <source>
        <dbReference type="ARBA" id="ARBA00023082"/>
    </source>
</evidence>
<dbReference type="GO" id="GO:0016987">
    <property type="term" value="F:sigma factor activity"/>
    <property type="evidence" value="ECO:0007669"/>
    <property type="project" value="UniProtKB-KW"/>
</dbReference>
<comment type="caution">
    <text evidence="6">The sequence shown here is derived from an EMBL/GenBank/DDBJ whole genome shotgun (WGS) entry which is preliminary data.</text>
</comment>
<protein>
    <submittedName>
        <fullName evidence="6">RNA polymerase sigma factor</fullName>
    </submittedName>
</protein>
<dbReference type="OrthoDB" id="276109at2"/>
<dbReference type="Proteomes" id="UP000316213">
    <property type="component" value="Unassembled WGS sequence"/>
</dbReference>
<keyword evidence="1" id="KW-0805">Transcription regulation</keyword>
<dbReference type="InterPro" id="IPR013324">
    <property type="entry name" value="RNA_pol_sigma_r3/r4-like"/>
</dbReference>
<dbReference type="GO" id="GO:0006352">
    <property type="term" value="P:DNA-templated transcription initiation"/>
    <property type="evidence" value="ECO:0007669"/>
    <property type="project" value="InterPro"/>
</dbReference>
<proteinExistence type="predicted"/>
<dbReference type="Gene3D" id="1.10.10.10">
    <property type="entry name" value="Winged helix-like DNA-binding domain superfamily/Winged helix DNA-binding domain"/>
    <property type="match status" value="1"/>
</dbReference>
<dbReference type="InterPro" id="IPR036388">
    <property type="entry name" value="WH-like_DNA-bd_sf"/>
</dbReference>
<evidence type="ECO:0000256" key="4">
    <source>
        <dbReference type="ARBA" id="ARBA00023163"/>
    </source>
</evidence>
<gene>
    <name evidence="6" type="ORF">Pla100_29700</name>
</gene>
<evidence type="ECO:0000313" key="7">
    <source>
        <dbReference type="Proteomes" id="UP000316213"/>
    </source>
</evidence>
<dbReference type="SUPFAM" id="SSF88659">
    <property type="entry name" value="Sigma3 and sigma4 domains of RNA polymerase sigma factors"/>
    <property type="match status" value="1"/>
</dbReference>
<dbReference type="Pfam" id="PF04545">
    <property type="entry name" value="Sigma70_r4"/>
    <property type="match status" value="1"/>
</dbReference>
<evidence type="ECO:0000313" key="6">
    <source>
        <dbReference type="EMBL" id="TWT96489.1"/>
    </source>
</evidence>
<accession>A0A5C6AAA1</accession>